<dbReference type="RefSeq" id="WP_395814137.1">
    <property type="nucleotide sequence ID" value="NZ_CP043494.1"/>
</dbReference>
<evidence type="ECO:0000313" key="3">
    <source>
        <dbReference type="EMBL" id="WNG43364.1"/>
    </source>
</evidence>
<dbReference type="InterPro" id="IPR029068">
    <property type="entry name" value="Glyas_Bleomycin-R_OHBP_Dase"/>
</dbReference>
<feature type="domain" description="VOC" evidence="2">
    <location>
        <begin position="9"/>
        <end position="142"/>
    </location>
</feature>
<dbReference type="Gene3D" id="3.10.180.10">
    <property type="entry name" value="2,3-Dihydroxybiphenyl 1,2-Dioxygenase, domain 1"/>
    <property type="match status" value="1"/>
</dbReference>
<name>A0ABY9WHW0_9BACT</name>
<dbReference type="PANTHER" id="PTHR43048">
    <property type="entry name" value="METHYLMALONYL-COA EPIMERASE"/>
    <property type="match status" value="1"/>
</dbReference>
<protein>
    <submittedName>
        <fullName evidence="3">Coronamic acid synthetase</fullName>
    </submittedName>
</protein>
<dbReference type="SUPFAM" id="SSF54593">
    <property type="entry name" value="Glyoxalase/Bleomycin resistance protein/Dihydroxybiphenyl dioxygenase"/>
    <property type="match status" value="1"/>
</dbReference>
<dbReference type="Proteomes" id="UP001611383">
    <property type="component" value="Chromosome"/>
</dbReference>
<accession>A0ABY9WHW0</accession>
<sequence length="149" mass="17029">MSDQSLFIGYDHVAYATRDTDASVKVFEALGFTVKIYKQELDKFNVYVTKLVSSANHVAELVEPREGPNVVSKVLEDKETAAYHVCFRTNDFHQAQDKLKKSGAVVVTRPMRIPYPVTEEHKTYWASHMYHPHLGLFELTGPEREKSPE</sequence>
<dbReference type="EMBL" id="CP043494">
    <property type="protein sequence ID" value="WNG43364.1"/>
    <property type="molecule type" value="Genomic_DNA"/>
</dbReference>
<dbReference type="PROSITE" id="PS51819">
    <property type="entry name" value="VOC"/>
    <property type="match status" value="1"/>
</dbReference>
<dbReference type="PANTHER" id="PTHR43048:SF3">
    <property type="entry name" value="METHYLMALONYL-COA EPIMERASE, MITOCHONDRIAL"/>
    <property type="match status" value="1"/>
</dbReference>
<reference evidence="3 4" key="1">
    <citation type="submission" date="2019-08" db="EMBL/GenBank/DDBJ databases">
        <title>Archangium and Cystobacter genomes.</title>
        <authorList>
            <person name="Chen I.-C.K."/>
            <person name="Wielgoss S."/>
        </authorList>
    </citation>
    <scope>NUCLEOTIDE SEQUENCE [LARGE SCALE GENOMIC DNA]</scope>
    <source>
        <strain evidence="3 4">Cbm 6</strain>
    </source>
</reference>
<proteinExistence type="predicted"/>
<dbReference type="InterPro" id="IPR037523">
    <property type="entry name" value="VOC_core"/>
</dbReference>
<evidence type="ECO:0000259" key="2">
    <source>
        <dbReference type="PROSITE" id="PS51819"/>
    </source>
</evidence>
<gene>
    <name evidence="3" type="ORF">F0U60_04080</name>
</gene>
<evidence type="ECO:0000256" key="1">
    <source>
        <dbReference type="ARBA" id="ARBA00022723"/>
    </source>
</evidence>
<keyword evidence="4" id="KW-1185">Reference proteome</keyword>
<evidence type="ECO:0000313" key="4">
    <source>
        <dbReference type="Proteomes" id="UP001611383"/>
    </source>
</evidence>
<dbReference type="InterPro" id="IPR051785">
    <property type="entry name" value="MMCE/EMCE_epimerase"/>
</dbReference>
<dbReference type="Pfam" id="PF13669">
    <property type="entry name" value="Glyoxalase_4"/>
    <property type="match status" value="1"/>
</dbReference>
<organism evidence="3 4">
    <name type="scientific">Archangium minus</name>
    <dbReference type="NCBI Taxonomy" id="83450"/>
    <lineage>
        <taxon>Bacteria</taxon>
        <taxon>Pseudomonadati</taxon>
        <taxon>Myxococcota</taxon>
        <taxon>Myxococcia</taxon>
        <taxon>Myxococcales</taxon>
        <taxon>Cystobacterineae</taxon>
        <taxon>Archangiaceae</taxon>
        <taxon>Archangium</taxon>
    </lineage>
</organism>
<keyword evidence="1" id="KW-0479">Metal-binding</keyword>